<gene>
    <name evidence="2" type="ORF">OHK93_003337</name>
</gene>
<dbReference type="AlphaFoldDB" id="A0AA43QXJ9"/>
<accession>A0AA43QXJ9</accession>
<dbReference type="EMBL" id="JAPUFD010000017">
    <property type="protein sequence ID" value="MDI1492125.1"/>
    <property type="molecule type" value="Genomic_DNA"/>
</dbReference>
<feature type="compositionally biased region" description="Basic residues" evidence="1">
    <location>
        <begin position="100"/>
        <end position="112"/>
    </location>
</feature>
<feature type="region of interest" description="Disordered" evidence="1">
    <location>
        <begin position="40"/>
        <end position="143"/>
    </location>
</feature>
<feature type="compositionally biased region" description="Pro residues" evidence="1">
    <location>
        <begin position="85"/>
        <end position="97"/>
    </location>
</feature>
<evidence type="ECO:0000313" key="2">
    <source>
        <dbReference type="EMBL" id="MDI1492125.1"/>
    </source>
</evidence>
<evidence type="ECO:0000313" key="3">
    <source>
        <dbReference type="Proteomes" id="UP001161017"/>
    </source>
</evidence>
<sequence length="193" mass="22411">MEIPWPRDSRAESEFSWSELCQTDEERAQYGREGKVMFSALNEPNDEDEIPQIKKDAGMDTLPSPYFSHSRYFTPDYAICRSARKPPPSPPLPPPQPRQQHNRVAPRPRANRGQKPPRSDPPHDSRKKSKGVEAHRPVTRATVQGLLQEVEVDSRRGKVRYWHMKHGPSEGWTFHLMEFADYYREYSVSTELP</sequence>
<comment type="caution">
    <text evidence="2">The sequence shown here is derived from an EMBL/GenBank/DDBJ whole genome shotgun (WGS) entry which is preliminary data.</text>
</comment>
<reference evidence="2" key="1">
    <citation type="journal article" date="2023" name="Genome Biol. Evol.">
        <title>First Whole Genome Sequence and Flow Cytometry Genome Size Data for the Lichen-Forming Fungus Ramalina farinacea (Ascomycota).</title>
        <authorList>
            <person name="Llewellyn T."/>
            <person name="Mian S."/>
            <person name="Hill R."/>
            <person name="Leitch I.J."/>
            <person name="Gaya E."/>
        </authorList>
    </citation>
    <scope>NUCLEOTIDE SEQUENCE</scope>
    <source>
        <strain evidence="2">LIQ254RAFAR</strain>
    </source>
</reference>
<evidence type="ECO:0000256" key="1">
    <source>
        <dbReference type="SAM" id="MobiDB-lite"/>
    </source>
</evidence>
<protein>
    <submittedName>
        <fullName evidence="2">Uncharacterized protein</fullName>
    </submittedName>
</protein>
<proteinExistence type="predicted"/>
<organism evidence="2 3">
    <name type="scientific">Ramalina farinacea</name>
    <dbReference type="NCBI Taxonomy" id="258253"/>
    <lineage>
        <taxon>Eukaryota</taxon>
        <taxon>Fungi</taxon>
        <taxon>Dikarya</taxon>
        <taxon>Ascomycota</taxon>
        <taxon>Pezizomycotina</taxon>
        <taxon>Lecanoromycetes</taxon>
        <taxon>OSLEUM clade</taxon>
        <taxon>Lecanoromycetidae</taxon>
        <taxon>Lecanorales</taxon>
        <taxon>Lecanorineae</taxon>
        <taxon>Ramalinaceae</taxon>
        <taxon>Ramalina</taxon>
    </lineage>
</organism>
<feature type="compositionally biased region" description="Basic and acidic residues" evidence="1">
    <location>
        <begin position="117"/>
        <end position="136"/>
    </location>
</feature>
<keyword evidence="3" id="KW-1185">Reference proteome</keyword>
<name>A0AA43QXJ9_9LECA</name>
<dbReference type="Proteomes" id="UP001161017">
    <property type="component" value="Unassembled WGS sequence"/>
</dbReference>